<dbReference type="Pfam" id="PF05920">
    <property type="entry name" value="Homeobox_KN"/>
    <property type="match status" value="1"/>
</dbReference>
<dbReference type="SMART" id="SM00389">
    <property type="entry name" value="HOX"/>
    <property type="match status" value="1"/>
</dbReference>
<feature type="compositionally biased region" description="Basic and acidic residues" evidence="8">
    <location>
        <begin position="90"/>
        <end position="99"/>
    </location>
</feature>
<dbReference type="AlphaFoldDB" id="A0A811UYT7"/>
<dbReference type="GO" id="GO:0000978">
    <property type="term" value="F:RNA polymerase II cis-regulatory region sequence-specific DNA binding"/>
    <property type="evidence" value="ECO:0007669"/>
    <property type="project" value="TreeGrafter"/>
</dbReference>
<evidence type="ECO:0000256" key="8">
    <source>
        <dbReference type="SAM" id="MobiDB-lite"/>
    </source>
</evidence>
<dbReference type="GO" id="GO:0030182">
    <property type="term" value="P:neuron differentiation"/>
    <property type="evidence" value="ECO:0007669"/>
    <property type="project" value="TreeGrafter"/>
</dbReference>
<dbReference type="SUPFAM" id="SSF46689">
    <property type="entry name" value="Homeodomain-like"/>
    <property type="match status" value="1"/>
</dbReference>
<proteinExistence type="inferred from homology"/>
<dbReference type="Gene3D" id="1.10.10.60">
    <property type="entry name" value="Homeodomain-like"/>
    <property type="match status" value="1"/>
</dbReference>
<sequence length="413" mass="43587">YGASYDLASRRKNATRESTATLKAWLSEHKKNPYPTKGEKIMLAIITKMTLTQVSTWFANARRRLKKDNKMTWEPKNRTEDEDEDALASDDEKPRHSEDISMNSVGCAERRRPLGMEYPGGAINVSLANNVAASGNGTAGTTNAATTGAGVMDGSVSGVGATIAAAATAATAVSSSASTATSHHPHVVGGASVGAVGAIQPGKEVLDIVQLSRVHSPQLPAEQPSSAAIYQSYESPKYTTMTNPYITNGYSYVKEELLYNSNGRPRFWSLTGVGAEEKPILQLGNGSDINTMSREWPTNYTSPTYAPATPTTMKQTSVVATISMQPTSPHAQVNGQQRYGGGGGGGQLTAVTPPQTPPNQLHTFAGAFPHGGSSGSVHTANRDVSAYNIGRSEELRSGCAPSAELYCKGQDCA</sequence>
<comment type="caution">
    <text evidence="10">The sequence shown here is derived from an EMBL/GenBank/DDBJ whole genome shotgun (WGS) entry which is preliminary data.</text>
</comment>
<keyword evidence="3 7" id="KW-0238">DNA-binding</keyword>
<dbReference type="GO" id="GO:0048468">
    <property type="term" value="P:cell development"/>
    <property type="evidence" value="ECO:0007669"/>
    <property type="project" value="TreeGrafter"/>
</dbReference>
<evidence type="ECO:0000259" key="9">
    <source>
        <dbReference type="PROSITE" id="PS50071"/>
    </source>
</evidence>
<evidence type="ECO:0000256" key="3">
    <source>
        <dbReference type="ARBA" id="ARBA00023125"/>
    </source>
</evidence>
<evidence type="ECO:0000256" key="6">
    <source>
        <dbReference type="ARBA" id="ARBA00023242"/>
    </source>
</evidence>
<dbReference type="GO" id="GO:0000981">
    <property type="term" value="F:DNA-binding transcription factor activity, RNA polymerase II-specific"/>
    <property type="evidence" value="ECO:0007669"/>
    <property type="project" value="InterPro"/>
</dbReference>
<dbReference type="GO" id="GO:0042693">
    <property type="term" value="P:muscle cell fate commitment"/>
    <property type="evidence" value="ECO:0007669"/>
    <property type="project" value="UniProtKB-ARBA"/>
</dbReference>
<evidence type="ECO:0000256" key="7">
    <source>
        <dbReference type="PROSITE-ProRule" id="PRU00108"/>
    </source>
</evidence>
<dbReference type="GO" id="GO:0007474">
    <property type="term" value="P:imaginal disc-derived wing vein specification"/>
    <property type="evidence" value="ECO:0007669"/>
    <property type="project" value="UniProtKB-ARBA"/>
</dbReference>
<keyword evidence="5" id="KW-0010">Activator</keyword>
<comment type="subcellular location">
    <subcellularLocation>
        <location evidence="1 7">Nucleus</location>
    </subcellularLocation>
</comment>
<protein>
    <submittedName>
        <fullName evidence="10">(Mediterranean fruit fly) hypothetical protein</fullName>
    </submittedName>
</protein>
<name>A0A811UYT7_CERCA</name>
<dbReference type="InterPro" id="IPR017970">
    <property type="entry name" value="Homeobox_CS"/>
</dbReference>
<feature type="region of interest" description="Disordered" evidence="8">
    <location>
        <begin position="70"/>
        <end position="100"/>
    </location>
</feature>
<feature type="domain" description="Homeobox" evidence="9">
    <location>
        <begin position="5"/>
        <end position="68"/>
    </location>
</feature>
<comment type="similarity">
    <text evidence="2">Belongs to the TALE/IRO homeobox family.</text>
</comment>
<dbReference type="InterPro" id="IPR001356">
    <property type="entry name" value="HD"/>
</dbReference>
<feature type="compositionally biased region" description="Basic and acidic residues" evidence="8">
    <location>
        <begin position="70"/>
        <end position="79"/>
    </location>
</feature>
<keyword evidence="11" id="KW-1185">Reference proteome</keyword>
<accession>A0A811UYT7</accession>
<dbReference type="PROSITE" id="PS50071">
    <property type="entry name" value="HOMEOBOX_2"/>
    <property type="match status" value="1"/>
</dbReference>
<dbReference type="PANTHER" id="PTHR11211:SF46">
    <property type="entry name" value="HOMEOBOX PROTEIN ARAUCAN-RELATED"/>
    <property type="match status" value="1"/>
</dbReference>
<dbReference type="InterPro" id="IPR009057">
    <property type="entry name" value="Homeodomain-like_sf"/>
</dbReference>
<dbReference type="PROSITE" id="PS00027">
    <property type="entry name" value="HOMEOBOX_1"/>
    <property type="match status" value="1"/>
</dbReference>
<evidence type="ECO:0000256" key="1">
    <source>
        <dbReference type="ARBA" id="ARBA00004123"/>
    </source>
</evidence>
<evidence type="ECO:0000256" key="4">
    <source>
        <dbReference type="ARBA" id="ARBA00023155"/>
    </source>
</evidence>
<gene>
    <name evidence="10" type="ORF">CCAP1982_LOCUS10749</name>
</gene>
<dbReference type="EMBL" id="CAJHJT010000034">
    <property type="protein sequence ID" value="CAD7002253.1"/>
    <property type="molecule type" value="Genomic_DNA"/>
</dbReference>
<dbReference type="GO" id="GO:0045926">
    <property type="term" value="P:negative regulation of growth"/>
    <property type="evidence" value="ECO:0007669"/>
    <property type="project" value="UniProtKB-ARBA"/>
</dbReference>
<feature type="DNA-binding region" description="Homeobox" evidence="7">
    <location>
        <begin position="7"/>
        <end position="69"/>
    </location>
</feature>
<keyword evidence="4 7" id="KW-0371">Homeobox</keyword>
<feature type="non-terminal residue" evidence="10">
    <location>
        <position position="413"/>
    </location>
</feature>
<keyword evidence="6 7" id="KW-0539">Nucleus</keyword>
<dbReference type="FunFam" id="1.10.10.60:FF:000003">
    <property type="entry name" value="Iroquois-class homeobox protein IRX"/>
    <property type="match status" value="1"/>
</dbReference>
<evidence type="ECO:0000313" key="11">
    <source>
        <dbReference type="Proteomes" id="UP000606786"/>
    </source>
</evidence>
<feature type="compositionally biased region" description="Acidic residues" evidence="8">
    <location>
        <begin position="80"/>
        <end position="89"/>
    </location>
</feature>
<evidence type="ECO:0000256" key="5">
    <source>
        <dbReference type="ARBA" id="ARBA00023159"/>
    </source>
</evidence>
<dbReference type="InterPro" id="IPR008422">
    <property type="entry name" value="KN_HD"/>
</dbReference>
<dbReference type="GO" id="GO:0005634">
    <property type="term" value="C:nucleus"/>
    <property type="evidence" value="ECO:0007669"/>
    <property type="project" value="UniProtKB-SubCell"/>
</dbReference>
<dbReference type="Proteomes" id="UP000606786">
    <property type="component" value="Unassembled WGS sequence"/>
</dbReference>
<evidence type="ECO:0000256" key="2">
    <source>
        <dbReference type="ARBA" id="ARBA00008446"/>
    </source>
</evidence>
<dbReference type="OrthoDB" id="5399138at2759"/>
<dbReference type="CDD" id="cd00086">
    <property type="entry name" value="homeodomain"/>
    <property type="match status" value="1"/>
</dbReference>
<dbReference type="GO" id="GO:0045317">
    <property type="term" value="P:equator specification"/>
    <property type="evidence" value="ECO:0007669"/>
    <property type="project" value="UniProtKB-ARBA"/>
</dbReference>
<evidence type="ECO:0000313" key="10">
    <source>
        <dbReference type="EMBL" id="CAD7002253.1"/>
    </source>
</evidence>
<organism evidence="10 11">
    <name type="scientific">Ceratitis capitata</name>
    <name type="common">Mediterranean fruit fly</name>
    <name type="synonym">Tephritis capitata</name>
    <dbReference type="NCBI Taxonomy" id="7213"/>
    <lineage>
        <taxon>Eukaryota</taxon>
        <taxon>Metazoa</taxon>
        <taxon>Ecdysozoa</taxon>
        <taxon>Arthropoda</taxon>
        <taxon>Hexapoda</taxon>
        <taxon>Insecta</taxon>
        <taxon>Pterygota</taxon>
        <taxon>Neoptera</taxon>
        <taxon>Endopterygota</taxon>
        <taxon>Diptera</taxon>
        <taxon>Brachycera</taxon>
        <taxon>Muscomorpha</taxon>
        <taxon>Tephritoidea</taxon>
        <taxon>Tephritidae</taxon>
        <taxon>Ceratitis</taxon>
        <taxon>Ceratitis</taxon>
    </lineage>
</organism>
<reference evidence="10" key="1">
    <citation type="submission" date="2020-11" db="EMBL/GenBank/DDBJ databases">
        <authorList>
            <person name="Whitehead M."/>
        </authorList>
    </citation>
    <scope>NUCLEOTIDE SEQUENCE</scope>
    <source>
        <strain evidence="10">EGII</strain>
    </source>
</reference>
<dbReference type="PANTHER" id="PTHR11211">
    <property type="entry name" value="IROQUOIS-CLASS HOMEODOMAIN PROTEIN IRX"/>
    <property type="match status" value="1"/>
</dbReference>